<protein>
    <submittedName>
        <fullName evidence="1">Uncharacterized protein</fullName>
    </submittedName>
</protein>
<gene>
    <name evidence="1" type="ORF">GJ654_10315</name>
</gene>
<dbReference type="EMBL" id="WNKS01000007">
    <property type="protein sequence ID" value="MTV31387.1"/>
    <property type="molecule type" value="Genomic_DNA"/>
</dbReference>
<dbReference type="Proteomes" id="UP000439113">
    <property type="component" value="Unassembled WGS sequence"/>
</dbReference>
<accession>A0A6N8DLU9</accession>
<organism evidence="1 2">
    <name type="scientific">Rhodoblastus acidophilus</name>
    <name type="common">Rhodopseudomonas acidophila</name>
    <dbReference type="NCBI Taxonomy" id="1074"/>
    <lineage>
        <taxon>Bacteria</taxon>
        <taxon>Pseudomonadati</taxon>
        <taxon>Pseudomonadota</taxon>
        <taxon>Alphaproteobacteria</taxon>
        <taxon>Hyphomicrobiales</taxon>
        <taxon>Rhodoblastaceae</taxon>
        <taxon>Rhodoblastus</taxon>
    </lineage>
</organism>
<name>A0A6N8DLU9_RHOAC</name>
<proteinExistence type="predicted"/>
<evidence type="ECO:0000313" key="2">
    <source>
        <dbReference type="Proteomes" id="UP000439113"/>
    </source>
</evidence>
<reference evidence="1 2" key="1">
    <citation type="submission" date="2019-11" db="EMBL/GenBank/DDBJ databases">
        <title>Whole-genome sequence of a Rhodoblastus acidophilus DSM 142.</title>
        <authorList>
            <person name="Kyndt J.A."/>
            <person name="Meyer T.E."/>
        </authorList>
    </citation>
    <scope>NUCLEOTIDE SEQUENCE [LARGE SCALE GENOMIC DNA]</scope>
    <source>
        <strain evidence="1 2">DSM 142</strain>
    </source>
</reference>
<sequence length="131" mass="14562">MTARSLTLPPALVERVQGWMERASVPIEADALRKLIVIGLETTDGDARNTDRKRALLRLGAQEITVLQALRAAAIIHTDAAWVAVFLPAVLVPPQFDGEMVEQCLGRLERAGLFRREGERFAWVETSTRVE</sequence>
<dbReference type="RefSeq" id="WP_155446073.1">
    <property type="nucleotide sequence ID" value="NZ_JAOQNR010000010.1"/>
</dbReference>
<dbReference type="AlphaFoldDB" id="A0A6N8DLU9"/>
<evidence type="ECO:0000313" key="1">
    <source>
        <dbReference type="EMBL" id="MTV31387.1"/>
    </source>
</evidence>
<comment type="caution">
    <text evidence="1">The sequence shown here is derived from an EMBL/GenBank/DDBJ whole genome shotgun (WGS) entry which is preliminary data.</text>
</comment>